<evidence type="ECO:0000313" key="8">
    <source>
        <dbReference type="Proteomes" id="UP000176923"/>
    </source>
</evidence>
<keyword evidence="4 5" id="KW-0472">Membrane</keyword>
<comment type="caution">
    <text evidence="7">The sequence shown here is derived from an EMBL/GenBank/DDBJ whole genome shotgun (WGS) entry which is preliminary data.</text>
</comment>
<gene>
    <name evidence="7" type="ORF">A3D77_03650</name>
</gene>
<dbReference type="PANTHER" id="PTHR38480">
    <property type="entry name" value="SLR0254 PROTEIN"/>
    <property type="match status" value="1"/>
</dbReference>
<dbReference type="PANTHER" id="PTHR38480:SF1">
    <property type="entry name" value="SLR0254 PROTEIN"/>
    <property type="match status" value="1"/>
</dbReference>
<evidence type="ECO:0000256" key="4">
    <source>
        <dbReference type="ARBA" id="ARBA00023136"/>
    </source>
</evidence>
<proteinExistence type="predicted"/>
<protein>
    <recommendedName>
        <fullName evidence="6">RDD domain-containing protein</fullName>
    </recommendedName>
</protein>
<keyword evidence="3 5" id="KW-1133">Transmembrane helix</keyword>
<comment type="subcellular location">
    <subcellularLocation>
        <location evidence="1">Membrane</location>
        <topology evidence="1">Multi-pass membrane protein</topology>
    </subcellularLocation>
</comment>
<dbReference type="Pfam" id="PF06271">
    <property type="entry name" value="RDD"/>
    <property type="match status" value="1"/>
</dbReference>
<evidence type="ECO:0000313" key="7">
    <source>
        <dbReference type="EMBL" id="OGG17029.1"/>
    </source>
</evidence>
<dbReference type="EMBL" id="MFJL01000004">
    <property type="protein sequence ID" value="OGG17029.1"/>
    <property type="molecule type" value="Genomic_DNA"/>
</dbReference>
<evidence type="ECO:0000256" key="2">
    <source>
        <dbReference type="ARBA" id="ARBA00022692"/>
    </source>
</evidence>
<dbReference type="GO" id="GO:0016020">
    <property type="term" value="C:membrane"/>
    <property type="evidence" value="ECO:0007669"/>
    <property type="project" value="UniProtKB-SubCell"/>
</dbReference>
<feature type="domain" description="RDD" evidence="6">
    <location>
        <begin position="6"/>
        <end position="122"/>
    </location>
</feature>
<keyword evidence="2 5" id="KW-0812">Transmembrane</keyword>
<name>A0A1F5ZX28_9BACT</name>
<evidence type="ECO:0000256" key="1">
    <source>
        <dbReference type="ARBA" id="ARBA00004141"/>
    </source>
</evidence>
<dbReference type="Proteomes" id="UP000176923">
    <property type="component" value="Unassembled WGS sequence"/>
</dbReference>
<evidence type="ECO:0000256" key="5">
    <source>
        <dbReference type="SAM" id="Phobius"/>
    </source>
</evidence>
<dbReference type="InterPro" id="IPR010432">
    <property type="entry name" value="RDD"/>
</dbReference>
<dbReference type="STRING" id="1798382.A3D77_03650"/>
<organism evidence="7 8">
    <name type="scientific">Candidatus Gottesmanbacteria bacterium RIFCSPHIGHO2_02_FULL_39_11</name>
    <dbReference type="NCBI Taxonomy" id="1798382"/>
    <lineage>
        <taxon>Bacteria</taxon>
        <taxon>Candidatus Gottesmaniibacteriota</taxon>
    </lineage>
</organism>
<sequence length="129" mass="14245">MQYQGVLIRAEANLIDQLIVVVPLILIYYLLGHTIEEKSLAITGGLLLILYCSVTERLYGQTVGKKILGIKVMMVDGRPCTITGALIRNFGRILDVILGSYILGIICIILTKRKQRIGDLLAHTVVVKP</sequence>
<evidence type="ECO:0000259" key="6">
    <source>
        <dbReference type="Pfam" id="PF06271"/>
    </source>
</evidence>
<feature type="transmembrane region" description="Helical" evidence="5">
    <location>
        <begin position="12"/>
        <end position="31"/>
    </location>
</feature>
<reference evidence="7 8" key="1">
    <citation type="journal article" date="2016" name="Nat. Commun.">
        <title>Thousands of microbial genomes shed light on interconnected biogeochemical processes in an aquifer system.</title>
        <authorList>
            <person name="Anantharaman K."/>
            <person name="Brown C.T."/>
            <person name="Hug L.A."/>
            <person name="Sharon I."/>
            <person name="Castelle C.J."/>
            <person name="Probst A.J."/>
            <person name="Thomas B.C."/>
            <person name="Singh A."/>
            <person name="Wilkins M.J."/>
            <person name="Karaoz U."/>
            <person name="Brodie E.L."/>
            <person name="Williams K.H."/>
            <person name="Hubbard S.S."/>
            <person name="Banfield J.F."/>
        </authorList>
    </citation>
    <scope>NUCLEOTIDE SEQUENCE [LARGE SCALE GENOMIC DNA]</scope>
</reference>
<feature type="transmembrane region" description="Helical" evidence="5">
    <location>
        <begin position="93"/>
        <end position="111"/>
    </location>
</feature>
<accession>A0A1F5ZX28</accession>
<evidence type="ECO:0000256" key="3">
    <source>
        <dbReference type="ARBA" id="ARBA00022989"/>
    </source>
</evidence>
<dbReference type="AlphaFoldDB" id="A0A1F5ZX28"/>